<dbReference type="Proteomes" id="UP001060215">
    <property type="component" value="Chromosome 9"/>
</dbReference>
<comment type="caution">
    <text evidence="1">The sequence shown here is derived from an EMBL/GenBank/DDBJ whole genome shotgun (WGS) entry which is preliminary data.</text>
</comment>
<reference evidence="1 2" key="1">
    <citation type="journal article" date="2022" name="Plant J.">
        <title>Chromosome-level genome of Camellia lanceoleosa provides a valuable resource for understanding genome evolution and self-incompatibility.</title>
        <authorList>
            <person name="Gong W."/>
            <person name="Xiao S."/>
            <person name="Wang L."/>
            <person name="Liao Z."/>
            <person name="Chang Y."/>
            <person name="Mo W."/>
            <person name="Hu G."/>
            <person name="Li W."/>
            <person name="Zhao G."/>
            <person name="Zhu H."/>
            <person name="Hu X."/>
            <person name="Ji K."/>
            <person name="Xiang X."/>
            <person name="Song Q."/>
            <person name="Yuan D."/>
            <person name="Jin S."/>
            <person name="Zhang L."/>
        </authorList>
    </citation>
    <scope>NUCLEOTIDE SEQUENCE [LARGE SCALE GENOMIC DNA]</scope>
    <source>
        <strain evidence="1">SQ_2022a</strain>
    </source>
</reference>
<sequence>MPVLLRAATFQAFVITNTIAMICSISTGFLYASASFYNEVKKPELRHLIAFWLILVARGAMVVAFITGTFTVLSHSLGIAITTTREGHSTIVRALIEYTNALDEELENRVGTTKDMMRMSNEAKDTALHEAVRNHHTITVQLLTQEGPEFCHPANNTEETPLYLAAKRGYVGLVFVILETCTVPAYGGPGGTIVLHSAVIHNLEGCRWKLLQWKPTLSKEADAYRWTPLH</sequence>
<protein>
    <submittedName>
        <fullName evidence="1">85/88 kDa calcium-independent phospholipase A2</fullName>
    </submittedName>
</protein>
<evidence type="ECO:0000313" key="2">
    <source>
        <dbReference type="Proteomes" id="UP001060215"/>
    </source>
</evidence>
<proteinExistence type="predicted"/>
<name>A0ACC0GNV1_9ERIC</name>
<accession>A0ACC0GNV1</accession>
<keyword evidence="2" id="KW-1185">Reference proteome</keyword>
<evidence type="ECO:0000313" key="1">
    <source>
        <dbReference type="EMBL" id="KAI8002596.1"/>
    </source>
</evidence>
<dbReference type="EMBL" id="CM045766">
    <property type="protein sequence ID" value="KAI8002596.1"/>
    <property type="molecule type" value="Genomic_DNA"/>
</dbReference>
<organism evidence="1 2">
    <name type="scientific">Camellia lanceoleosa</name>
    <dbReference type="NCBI Taxonomy" id="1840588"/>
    <lineage>
        <taxon>Eukaryota</taxon>
        <taxon>Viridiplantae</taxon>
        <taxon>Streptophyta</taxon>
        <taxon>Embryophyta</taxon>
        <taxon>Tracheophyta</taxon>
        <taxon>Spermatophyta</taxon>
        <taxon>Magnoliopsida</taxon>
        <taxon>eudicotyledons</taxon>
        <taxon>Gunneridae</taxon>
        <taxon>Pentapetalae</taxon>
        <taxon>asterids</taxon>
        <taxon>Ericales</taxon>
        <taxon>Theaceae</taxon>
        <taxon>Camellia</taxon>
    </lineage>
</organism>
<gene>
    <name evidence="1" type="ORF">LOK49_LG08G02852</name>
</gene>